<proteinExistence type="inferred from homology"/>
<dbReference type="OMA" id="KWPTNPL"/>
<protein>
    <recommendedName>
        <fullName evidence="3 13">Ribosomal RNA-processing protein 8</fullName>
        <ecNumber evidence="13">2.1.1.-</ecNumber>
    </recommendedName>
</protein>
<evidence type="ECO:0000256" key="3">
    <source>
        <dbReference type="ARBA" id="ARBA00020203"/>
    </source>
</evidence>
<evidence type="ECO:0000256" key="1">
    <source>
        <dbReference type="ARBA" id="ARBA00004604"/>
    </source>
</evidence>
<organism evidence="15 16">
    <name type="scientific">Helobdella robusta</name>
    <name type="common">Californian leech</name>
    <dbReference type="NCBI Taxonomy" id="6412"/>
    <lineage>
        <taxon>Eukaryota</taxon>
        <taxon>Metazoa</taxon>
        <taxon>Spiralia</taxon>
        <taxon>Lophotrochozoa</taxon>
        <taxon>Annelida</taxon>
        <taxon>Clitellata</taxon>
        <taxon>Hirudinea</taxon>
        <taxon>Rhynchobdellida</taxon>
        <taxon>Glossiphoniidae</taxon>
        <taxon>Helobdella</taxon>
    </lineage>
</organism>
<evidence type="ECO:0000256" key="2">
    <source>
        <dbReference type="ARBA" id="ARBA00006301"/>
    </source>
</evidence>
<dbReference type="EMBL" id="AMQM01005592">
    <property type="status" value="NOT_ANNOTATED_CDS"/>
    <property type="molecule type" value="Genomic_DNA"/>
</dbReference>
<keyword evidence="10" id="KW-0805">Transcription regulation</keyword>
<dbReference type="GeneID" id="20216203"/>
<comment type="similarity">
    <text evidence="2 13">Belongs to the methyltransferase superfamily. RRP8 family.</text>
</comment>
<dbReference type="GO" id="GO:0046015">
    <property type="term" value="P:regulation of transcription by glucose"/>
    <property type="evidence" value="ECO:0000318"/>
    <property type="project" value="GO_Central"/>
</dbReference>
<reference evidence="15" key="3">
    <citation type="submission" date="2015-06" db="UniProtKB">
        <authorList>
            <consortium name="EnsemblMetazoa"/>
        </authorList>
    </citation>
    <scope>IDENTIFICATION</scope>
</reference>
<dbReference type="PANTHER" id="PTHR12787:SF0">
    <property type="entry name" value="RIBOSOMAL RNA-PROCESSING PROTEIN 8"/>
    <property type="match status" value="1"/>
</dbReference>
<keyword evidence="16" id="KW-1185">Reference proteome</keyword>
<keyword evidence="11" id="KW-0804">Transcription</keyword>
<dbReference type="AlphaFoldDB" id="T1G555"/>
<dbReference type="InterPro" id="IPR007823">
    <property type="entry name" value="RRP8"/>
</dbReference>
<dbReference type="Gene3D" id="3.40.50.150">
    <property type="entry name" value="Vaccinia Virus protein VP39"/>
    <property type="match status" value="1"/>
</dbReference>
<accession>T1G555</accession>
<evidence type="ECO:0000256" key="9">
    <source>
        <dbReference type="ARBA" id="ARBA00022853"/>
    </source>
</evidence>
<dbReference type="KEGG" id="hro:HELRODRAFT_83432"/>
<dbReference type="InterPro" id="IPR042036">
    <property type="entry name" value="RRP8_N"/>
</dbReference>
<dbReference type="GO" id="GO:0033553">
    <property type="term" value="C:rDNA heterochromatin"/>
    <property type="evidence" value="ECO:0000318"/>
    <property type="project" value="GO_Central"/>
</dbReference>
<dbReference type="GO" id="GO:0005677">
    <property type="term" value="C:chromatin silencing complex"/>
    <property type="evidence" value="ECO:0000318"/>
    <property type="project" value="GO_Central"/>
</dbReference>
<dbReference type="EnsemblMetazoa" id="HelroT83432">
    <property type="protein sequence ID" value="HelroP83432"/>
    <property type="gene ID" value="HelroG83432"/>
</dbReference>
<evidence type="ECO:0000256" key="10">
    <source>
        <dbReference type="ARBA" id="ARBA00023015"/>
    </source>
</evidence>
<comment type="function">
    <text evidence="13">Probable methyltransferase required to silence rDNA.</text>
</comment>
<keyword evidence="12 13" id="KW-0539">Nucleus</keyword>
<evidence type="ECO:0000256" key="11">
    <source>
        <dbReference type="ARBA" id="ARBA00023163"/>
    </source>
</evidence>
<reference evidence="16" key="1">
    <citation type="submission" date="2012-12" db="EMBL/GenBank/DDBJ databases">
        <authorList>
            <person name="Hellsten U."/>
            <person name="Grimwood J."/>
            <person name="Chapman J.A."/>
            <person name="Shapiro H."/>
            <person name="Aerts A."/>
            <person name="Otillar R.P."/>
            <person name="Terry A.Y."/>
            <person name="Boore J.L."/>
            <person name="Simakov O."/>
            <person name="Marletaz F."/>
            <person name="Cho S.-J."/>
            <person name="Edsinger-Gonzales E."/>
            <person name="Havlak P."/>
            <person name="Kuo D.-H."/>
            <person name="Larsson T."/>
            <person name="Lv J."/>
            <person name="Arendt D."/>
            <person name="Savage R."/>
            <person name="Osoegawa K."/>
            <person name="de Jong P."/>
            <person name="Lindberg D.R."/>
            <person name="Seaver E.C."/>
            <person name="Weisblat D.A."/>
            <person name="Putnam N.H."/>
            <person name="Grigoriev I.V."/>
            <person name="Rokhsar D.S."/>
        </authorList>
    </citation>
    <scope>NUCLEOTIDE SEQUENCE</scope>
</reference>
<keyword evidence="6 13" id="KW-0489">Methyltransferase</keyword>
<evidence type="ECO:0000256" key="6">
    <source>
        <dbReference type="ARBA" id="ARBA00022603"/>
    </source>
</evidence>
<evidence type="ECO:0000313" key="16">
    <source>
        <dbReference type="Proteomes" id="UP000015101"/>
    </source>
</evidence>
<gene>
    <name evidence="15" type="primary">20216203</name>
    <name evidence="14" type="ORF">HELRODRAFT_83432</name>
</gene>
<dbReference type="GO" id="GO:0042149">
    <property type="term" value="P:cellular response to glucose starvation"/>
    <property type="evidence" value="ECO:0000318"/>
    <property type="project" value="GO_Central"/>
</dbReference>
<dbReference type="HOGENOM" id="CLU_027694_1_2_1"/>
<dbReference type="Gene3D" id="1.10.10.2150">
    <property type="entry name" value="Ribosomal RNA-processing protein 8, N-terminal domain"/>
    <property type="match status" value="1"/>
</dbReference>
<dbReference type="Proteomes" id="UP000015101">
    <property type="component" value="Unassembled WGS sequence"/>
</dbReference>
<dbReference type="EMBL" id="KB097026">
    <property type="protein sequence ID" value="ESN99930.1"/>
    <property type="molecule type" value="Genomic_DNA"/>
</dbReference>
<keyword evidence="9" id="KW-0156">Chromatin regulator</keyword>
<evidence type="ECO:0000313" key="15">
    <source>
        <dbReference type="EnsemblMetazoa" id="HelroP83432"/>
    </source>
</evidence>
<dbReference type="InterPro" id="IPR029063">
    <property type="entry name" value="SAM-dependent_MTases_sf"/>
</dbReference>
<dbReference type="GO" id="GO:0006364">
    <property type="term" value="P:rRNA processing"/>
    <property type="evidence" value="ECO:0007669"/>
    <property type="project" value="UniProtKB-UniRule"/>
</dbReference>
<dbReference type="OrthoDB" id="10258825at2759"/>
<dbReference type="FunFam" id="1.10.10.2150:FF:000001">
    <property type="entry name" value="Ribosomal RNA-processing protein 8"/>
    <property type="match status" value="1"/>
</dbReference>
<evidence type="ECO:0000256" key="12">
    <source>
        <dbReference type="ARBA" id="ARBA00023242"/>
    </source>
</evidence>
<dbReference type="STRING" id="6412.T1G555"/>
<keyword evidence="8 13" id="KW-0949">S-adenosyl-L-methionine</keyword>
<dbReference type="InParanoid" id="T1G555"/>
<dbReference type="CTD" id="20216203"/>
<dbReference type="eggNOG" id="KOG3045">
    <property type="taxonomic scope" value="Eukaryota"/>
</dbReference>
<evidence type="ECO:0000256" key="8">
    <source>
        <dbReference type="ARBA" id="ARBA00022691"/>
    </source>
</evidence>
<dbReference type="EC" id="2.1.1.-" evidence="13"/>
<dbReference type="Pfam" id="PF05148">
    <property type="entry name" value="Methyltransf_8"/>
    <property type="match status" value="1"/>
</dbReference>
<keyword evidence="5 13" id="KW-0698">rRNA processing</keyword>
<keyword evidence="4" id="KW-0678">Repressor</keyword>
<dbReference type="FunFam" id="3.40.50.150:FF:000068">
    <property type="entry name" value="Ribosomal RNA-processing protein 8"/>
    <property type="match status" value="1"/>
</dbReference>
<evidence type="ECO:0000313" key="14">
    <source>
        <dbReference type="EMBL" id="ESN99930.1"/>
    </source>
</evidence>
<reference evidence="14 16" key="2">
    <citation type="journal article" date="2013" name="Nature">
        <title>Insights into bilaterian evolution from three spiralian genomes.</title>
        <authorList>
            <person name="Simakov O."/>
            <person name="Marletaz F."/>
            <person name="Cho S.J."/>
            <person name="Edsinger-Gonzales E."/>
            <person name="Havlak P."/>
            <person name="Hellsten U."/>
            <person name="Kuo D.H."/>
            <person name="Larsson T."/>
            <person name="Lv J."/>
            <person name="Arendt D."/>
            <person name="Savage R."/>
            <person name="Osoegawa K."/>
            <person name="de Jong P."/>
            <person name="Grimwood J."/>
            <person name="Chapman J.A."/>
            <person name="Shapiro H."/>
            <person name="Aerts A."/>
            <person name="Otillar R.P."/>
            <person name="Terry A.Y."/>
            <person name="Boore J.L."/>
            <person name="Grigoriev I.V."/>
            <person name="Lindberg D.R."/>
            <person name="Seaver E.C."/>
            <person name="Weisblat D.A."/>
            <person name="Putnam N.H."/>
            <person name="Rokhsar D.S."/>
        </authorList>
    </citation>
    <scope>NUCLEOTIDE SEQUENCE</scope>
</reference>
<dbReference type="PANTHER" id="PTHR12787">
    <property type="entry name" value="RIBOSOMAL RNA-PROCESSING PROTEIN 8"/>
    <property type="match status" value="1"/>
</dbReference>
<evidence type="ECO:0000256" key="7">
    <source>
        <dbReference type="ARBA" id="ARBA00022679"/>
    </source>
</evidence>
<dbReference type="GO" id="GO:0032259">
    <property type="term" value="P:methylation"/>
    <property type="evidence" value="ECO:0007669"/>
    <property type="project" value="UniProtKB-KW"/>
</dbReference>
<dbReference type="GO" id="GO:0000183">
    <property type="term" value="P:rDNA heterochromatin formation"/>
    <property type="evidence" value="ECO:0000318"/>
    <property type="project" value="GO_Central"/>
</dbReference>
<comment type="subcellular location">
    <subcellularLocation>
        <location evidence="1 13">Nucleus</location>
        <location evidence="1 13">Nucleolus</location>
    </subcellularLocation>
</comment>
<dbReference type="RefSeq" id="XP_009021905.1">
    <property type="nucleotide sequence ID" value="XM_009023657.1"/>
</dbReference>
<sequence>MASLSLKERMLAQLNSARFRYLNESFYTTSSEEALKLFQEDDDAFKIYHEGFSNQVSKWPVNPVDLMISYIENKKLSNLVIADLGCGDAKIARTIKDKVVHSFDLVALNKHVTACDMNKVPLKTSSVDIAVCCLSLMGTNFIKSLIEASRILKNNGTFLIAEVVSRFDSVQSFVRAMDKMGFLLIKKDESNKMFLWFEFRKVGKVPPVGKMPKIELAPCLYKRR</sequence>
<dbReference type="FunCoup" id="T1G555">
    <property type="interactions" value="1244"/>
</dbReference>
<evidence type="ECO:0000256" key="5">
    <source>
        <dbReference type="ARBA" id="ARBA00022552"/>
    </source>
</evidence>
<dbReference type="GO" id="GO:0005730">
    <property type="term" value="C:nucleolus"/>
    <property type="evidence" value="ECO:0000318"/>
    <property type="project" value="GO_Central"/>
</dbReference>
<name>T1G555_HELRO</name>
<evidence type="ECO:0000256" key="13">
    <source>
        <dbReference type="RuleBase" id="RU365074"/>
    </source>
</evidence>
<dbReference type="GO" id="GO:0008168">
    <property type="term" value="F:methyltransferase activity"/>
    <property type="evidence" value="ECO:0007669"/>
    <property type="project" value="UniProtKB-KW"/>
</dbReference>
<keyword evidence="7 13" id="KW-0808">Transferase</keyword>
<dbReference type="SUPFAM" id="SSF53335">
    <property type="entry name" value="S-adenosyl-L-methionine-dependent methyltransferases"/>
    <property type="match status" value="1"/>
</dbReference>
<evidence type="ECO:0000256" key="4">
    <source>
        <dbReference type="ARBA" id="ARBA00022491"/>
    </source>
</evidence>